<gene>
    <name evidence="2" type="ORF">EV386_2164</name>
</gene>
<sequence length="236" mass="25313">MAMGDLRTSRVRWIVVLVGLVLTAAACWQVSRPQPLYWLRGEVRVLAPGAHVDDLPDYEFESGLITFAVMLEREYNGGEPIRLGSSEATLWGAGVRDGDSVLMLKGGNQWVNSFSMPRLLVEVVGADPVAVEERYVAIVGELQDDAARLQGEQGIAPAAQMTVQPVLDHVPVSYVGSDTGGLARAVLMTGLLGLSVTVAGAVIIDRRLGRRRMSVPVLVEPDPQRLVTASNGAVTD</sequence>
<dbReference type="EMBL" id="SGWX01000001">
    <property type="protein sequence ID" value="RZS61852.1"/>
    <property type="molecule type" value="Genomic_DNA"/>
</dbReference>
<keyword evidence="1" id="KW-1133">Transmembrane helix</keyword>
<protein>
    <recommendedName>
        <fullName evidence="4">Capsular polysaccharide biosynthesis protein</fullName>
    </recommendedName>
</protein>
<evidence type="ECO:0000256" key="1">
    <source>
        <dbReference type="SAM" id="Phobius"/>
    </source>
</evidence>
<dbReference type="AlphaFoldDB" id="A0A4Q7M5D4"/>
<keyword evidence="1" id="KW-0812">Transmembrane</keyword>
<comment type="caution">
    <text evidence="2">The sequence shown here is derived from an EMBL/GenBank/DDBJ whole genome shotgun (WGS) entry which is preliminary data.</text>
</comment>
<dbReference type="PROSITE" id="PS51257">
    <property type="entry name" value="PROKAR_LIPOPROTEIN"/>
    <property type="match status" value="1"/>
</dbReference>
<keyword evidence="1" id="KW-0472">Membrane</keyword>
<evidence type="ECO:0008006" key="4">
    <source>
        <dbReference type="Google" id="ProtNLM"/>
    </source>
</evidence>
<proteinExistence type="predicted"/>
<organism evidence="2 3">
    <name type="scientific">Xylanimonas ulmi</name>
    <dbReference type="NCBI Taxonomy" id="228973"/>
    <lineage>
        <taxon>Bacteria</taxon>
        <taxon>Bacillati</taxon>
        <taxon>Actinomycetota</taxon>
        <taxon>Actinomycetes</taxon>
        <taxon>Micrococcales</taxon>
        <taxon>Promicromonosporaceae</taxon>
        <taxon>Xylanimonas</taxon>
    </lineage>
</organism>
<feature type="transmembrane region" description="Helical" evidence="1">
    <location>
        <begin position="12"/>
        <end position="31"/>
    </location>
</feature>
<feature type="transmembrane region" description="Helical" evidence="1">
    <location>
        <begin position="182"/>
        <end position="204"/>
    </location>
</feature>
<keyword evidence="3" id="KW-1185">Reference proteome</keyword>
<accession>A0A4Q7M5D4</accession>
<evidence type="ECO:0000313" key="2">
    <source>
        <dbReference type="EMBL" id="RZS61852.1"/>
    </source>
</evidence>
<reference evidence="2 3" key="1">
    <citation type="submission" date="2019-02" db="EMBL/GenBank/DDBJ databases">
        <title>Sequencing the genomes of 1000 actinobacteria strains.</title>
        <authorList>
            <person name="Klenk H.-P."/>
        </authorList>
    </citation>
    <scope>NUCLEOTIDE SEQUENCE [LARGE SCALE GENOMIC DNA]</scope>
    <source>
        <strain evidence="2 3">DSM 16932</strain>
    </source>
</reference>
<evidence type="ECO:0000313" key="3">
    <source>
        <dbReference type="Proteomes" id="UP000293852"/>
    </source>
</evidence>
<name>A0A4Q7M5D4_9MICO</name>
<dbReference type="Proteomes" id="UP000293852">
    <property type="component" value="Unassembled WGS sequence"/>
</dbReference>